<dbReference type="SMART" id="SM00871">
    <property type="entry name" value="AraC_E_bind"/>
    <property type="match status" value="1"/>
</dbReference>
<accession>A0A0Z8X5N5</accession>
<dbReference type="PROSITE" id="PS00041">
    <property type="entry name" value="HTH_ARAC_FAMILY_1"/>
    <property type="match status" value="1"/>
</dbReference>
<dbReference type="Pfam" id="PF12833">
    <property type="entry name" value="HTH_18"/>
    <property type="match status" value="1"/>
</dbReference>
<gene>
    <name evidence="5" type="primary">tetD</name>
    <name evidence="5" type="ORF">ERS132536_01739</name>
</gene>
<dbReference type="GO" id="GO:0003700">
    <property type="term" value="F:DNA-binding transcription factor activity"/>
    <property type="evidence" value="ECO:0007669"/>
    <property type="project" value="InterPro"/>
</dbReference>
<dbReference type="InterPro" id="IPR029442">
    <property type="entry name" value="GyrI-like"/>
</dbReference>
<name>A0A0Z8X5N5_STRSU</name>
<keyword evidence="2" id="KW-0238">DNA-binding</keyword>
<keyword evidence="1" id="KW-0805">Transcription regulation</keyword>
<dbReference type="GO" id="GO:0043565">
    <property type="term" value="F:sequence-specific DNA binding"/>
    <property type="evidence" value="ECO:0007669"/>
    <property type="project" value="InterPro"/>
</dbReference>
<evidence type="ECO:0000313" key="6">
    <source>
        <dbReference type="Proteomes" id="UP000075182"/>
    </source>
</evidence>
<evidence type="ECO:0000256" key="3">
    <source>
        <dbReference type="ARBA" id="ARBA00023163"/>
    </source>
</evidence>
<dbReference type="InterPro" id="IPR018060">
    <property type="entry name" value="HTH_AraC"/>
</dbReference>
<dbReference type="Pfam" id="PF06445">
    <property type="entry name" value="GyrI-like"/>
    <property type="match status" value="1"/>
</dbReference>
<dbReference type="InterPro" id="IPR018062">
    <property type="entry name" value="HTH_AraC-typ_CS"/>
</dbReference>
<dbReference type="PANTHER" id="PTHR47504:SF5">
    <property type="entry name" value="RIGHT ORIGIN-BINDING PROTEIN"/>
    <property type="match status" value="1"/>
</dbReference>
<evidence type="ECO:0000313" key="5">
    <source>
        <dbReference type="EMBL" id="CYX86733.1"/>
    </source>
</evidence>
<sequence length="290" mass="32781">MVDGKLIGKGEVDDKRVQCNRTLPRVLLESEIDEREFLRISGYSVPMFSRLFSILTDMSLSEYVRLRKLTRAAMDIREGQAKIIDIALKYGYESSDSFAFAFKQFHQISPSQVRKGLPFKVLLPLQLSLTIQGGKEMDVRIEKKAGFTVAGLLRTAISNEVCPQVWEDLFKNHTYEELAALGSGQSFGVCTLAQADETINYMAAYDVTDSEKATKLGLELLDVHEADYAIFTLTGPVPQSIHAGWRYALETFFPEHGYRHSGAPDFEYYFEGDMSSPDYQMELWIPIVKA</sequence>
<dbReference type="EMBL" id="FIMD01000015">
    <property type="protein sequence ID" value="CYX86733.1"/>
    <property type="molecule type" value="Genomic_DNA"/>
</dbReference>
<evidence type="ECO:0000256" key="2">
    <source>
        <dbReference type="ARBA" id="ARBA00023125"/>
    </source>
</evidence>
<dbReference type="InterPro" id="IPR011256">
    <property type="entry name" value="Reg_factor_effector_dom_sf"/>
</dbReference>
<dbReference type="SUPFAM" id="SSF46689">
    <property type="entry name" value="Homeodomain-like"/>
    <property type="match status" value="1"/>
</dbReference>
<proteinExistence type="predicted"/>
<dbReference type="Gene3D" id="3.20.80.10">
    <property type="entry name" value="Regulatory factor, effector binding domain"/>
    <property type="match status" value="1"/>
</dbReference>
<evidence type="ECO:0000259" key="4">
    <source>
        <dbReference type="PROSITE" id="PS01124"/>
    </source>
</evidence>
<keyword evidence="3" id="KW-0804">Transcription</keyword>
<dbReference type="InterPro" id="IPR050959">
    <property type="entry name" value="MarA-like"/>
</dbReference>
<dbReference type="AlphaFoldDB" id="A0A0Z8X5N5"/>
<dbReference type="InterPro" id="IPR009057">
    <property type="entry name" value="Homeodomain-like_sf"/>
</dbReference>
<reference evidence="5 6" key="1">
    <citation type="submission" date="2016-02" db="EMBL/GenBank/DDBJ databases">
        <authorList>
            <consortium name="Pathogen Informatics"/>
        </authorList>
    </citation>
    <scope>NUCLEOTIDE SEQUENCE [LARGE SCALE GENOMIC DNA]</scope>
    <source>
        <strain evidence="5 6">SS999</strain>
    </source>
</reference>
<feature type="domain" description="HTH araC/xylS-type" evidence="4">
    <location>
        <begin position="28"/>
        <end position="116"/>
    </location>
</feature>
<evidence type="ECO:0000256" key="1">
    <source>
        <dbReference type="ARBA" id="ARBA00023015"/>
    </source>
</evidence>
<dbReference type="SMART" id="SM00342">
    <property type="entry name" value="HTH_ARAC"/>
    <property type="match status" value="1"/>
</dbReference>
<protein>
    <submittedName>
        <fullName evidence="5">AraC family transcriptional regulator</fullName>
    </submittedName>
</protein>
<organism evidence="5 6">
    <name type="scientific">Streptococcus suis</name>
    <dbReference type="NCBI Taxonomy" id="1307"/>
    <lineage>
        <taxon>Bacteria</taxon>
        <taxon>Bacillati</taxon>
        <taxon>Bacillota</taxon>
        <taxon>Bacilli</taxon>
        <taxon>Lactobacillales</taxon>
        <taxon>Streptococcaceae</taxon>
        <taxon>Streptococcus</taxon>
    </lineage>
</organism>
<dbReference type="PANTHER" id="PTHR47504">
    <property type="entry name" value="RIGHT ORIGIN-BINDING PROTEIN"/>
    <property type="match status" value="1"/>
</dbReference>
<dbReference type="PROSITE" id="PS01124">
    <property type="entry name" value="HTH_ARAC_FAMILY_2"/>
    <property type="match status" value="1"/>
</dbReference>
<dbReference type="SUPFAM" id="SSF55136">
    <property type="entry name" value="Probable bacterial effector-binding domain"/>
    <property type="match status" value="1"/>
</dbReference>
<dbReference type="Gene3D" id="1.10.10.60">
    <property type="entry name" value="Homeodomain-like"/>
    <property type="match status" value="1"/>
</dbReference>
<dbReference type="Proteomes" id="UP000075182">
    <property type="component" value="Unassembled WGS sequence"/>
</dbReference>
<dbReference type="InterPro" id="IPR010499">
    <property type="entry name" value="AraC_E-bd"/>
</dbReference>